<gene>
    <name evidence="5" type="ORF">SAMN05216233_12717</name>
</gene>
<sequence>MKITFRQGGTSQTPVSPAQPEMRDHKRRKAPVRKVVLIVLCVAALVGGGIMLYKRNILYTYGMVSGGVVEVTADVPTEIQAIFVAKGDIVKKGDVLFTQYSVEGESRIRRAEAALESKLSTFDLISGDSGEERDYAAPLQKKLMFLDLEQQGNALARERMLSEARFESRRLKTLYEAKKERHENLEKLYRLDATTLRQVRAAETEKDLRYHEYVLARDHYNHVVEANRIAEAEAEKSYRARESTLNRSAIKDDSDVDGLLSEIERARAYRDHLRQKYGSGGFRAPFDAIITEVNVSPGVMAHNGEPIMSCASLNGLWVDVYVAPDKAGLFTEDKEIFLYIEGQKRSIPGTLTARGRVELPVPDLLRVKLPKLVSAVYFHVAVENDDNMHPGNIVRVVVK</sequence>
<keyword evidence="4" id="KW-0472">Membrane</keyword>
<evidence type="ECO:0000313" key="5">
    <source>
        <dbReference type="EMBL" id="SCY85349.1"/>
    </source>
</evidence>
<dbReference type="RefSeq" id="WP_092215170.1">
    <property type="nucleotide sequence ID" value="NZ_FMUX01000027.1"/>
</dbReference>
<name>A0A1G5JC21_9BACT</name>
<dbReference type="InterPro" id="IPR050465">
    <property type="entry name" value="UPF0194_transport"/>
</dbReference>
<keyword evidence="4" id="KW-0812">Transmembrane</keyword>
<dbReference type="Proteomes" id="UP000198870">
    <property type="component" value="Unassembled WGS sequence"/>
</dbReference>
<reference evidence="5 6" key="1">
    <citation type="submission" date="2016-10" db="EMBL/GenBank/DDBJ databases">
        <authorList>
            <person name="de Groot N.N."/>
        </authorList>
    </citation>
    <scope>NUCLEOTIDE SEQUENCE [LARGE SCALE GENOMIC DNA]</scope>
    <source>
        <strain evidence="5 6">AA1</strain>
    </source>
</reference>
<evidence type="ECO:0000256" key="4">
    <source>
        <dbReference type="SAM" id="Phobius"/>
    </source>
</evidence>
<feature type="transmembrane region" description="Helical" evidence="4">
    <location>
        <begin position="35"/>
        <end position="53"/>
    </location>
</feature>
<dbReference type="EMBL" id="FMUX01000027">
    <property type="protein sequence ID" value="SCY85349.1"/>
    <property type="molecule type" value="Genomic_DNA"/>
</dbReference>
<keyword evidence="4" id="KW-1133">Transmembrane helix</keyword>
<proteinExistence type="predicted"/>
<comment type="subcellular location">
    <subcellularLocation>
        <location evidence="1">Cell envelope</location>
    </subcellularLocation>
</comment>
<keyword evidence="2" id="KW-0175">Coiled coil</keyword>
<dbReference type="STRING" id="419481.SAMN05216233_12717"/>
<dbReference type="AlphaFoldDB" id="A0A1G5JC21"/>
<evidence type="ECO:0000256" key="2">
    <source>
        <dbReference type="ARBA" id="ARBA00023054"/>
    </source>
</evidence>
<dbReference type="PANTHER" id="PTHR32347">
    <property type="entry name" value="EFFLUX SYSTEM COMPONENT YKNX-RELATED"/>
    <property type="match status" value="1"/>
</dbReference>
<organism evidence="5 6">
    <name type="scientific">Desulfoluna spongiiphila</name>
    <dbReference type="NCBI Taxonomy" id="419481"/>
    <lineage>
        <taxon>Bacteria</taxon>
        <taxon>Pseudomonadati</taxon>
        <taxon>Thermodesulfobacteriota</taxon>
        <taxon>Desulfobacteria</taxon>
        <taxon>Desulfobacterales</taxon>
        <taxon>Desulfolunaceae</taxon>
        <taxon>Desulfoluna</taxon>
    </lineage>
</organism>
<evidence type="ECO:0000313" key="6">
    <source>
        <dbReference type="Proteomes" id="UP000198870"/>
    </source>
</evidence>
<feature type="region of interest" description="Disordered" evidence="3">
    <location>
        <begin position="1"/>
        <end position="27"/>
    </location>
</feature>
<dbReference type="PANTHER" id="PTHR32347:SF23">
    <property type="entry name" value="BLL5650 PROTEIN"/>
    <property type="match status" value="1"/>
</dbReference>
<dbReference type="OrthoDB" id="9812676at2"/>
<evidence type="ECO:0000256" key="1">
    <source>
        <dbReference type="ARBA" id="ARBA00004196"/>
    </source>
</evidence>
<feature type="compositionally biased region" description="Polar residues" evidence="3">
    <location>
        <begin position="7"/>
        <end position="16"/>
    </location>
</feature>
<dbReference type="Gene3D" id="2.40.50.100">
    <property type="match status" value="1"/>
</dbReference>
<protein>
    <submittedName>
        <fullName evidence="5">Biotin-lipoyl like</fullName>
    </submittedName>
</protein>
<dbReference type="GO" id="GO:0030313">
    <property type="term" value="C:cell envelope"/>
    <property type="evidence" value="ECO:0007669"/>
    <property type="project" value="UniProtKB-SubCell"/>
</dbReference>
<evidence type="ECO:0000256" key="3">
    <source>
        <dbReference type="SAM" id="MobiDB-lite"/>
    </source>
</evidence>
<keyword evidence="6" id="KW-1185">Reference proteome</keyword>
<accession>A0A1G5JC21</accession>